<comment type="subcellular location">
    <subcellularLocation>
        <location evidence="1">Cell membrane</location>
        <topology evidence="1">Single-pass membrane protein</topology>
    </subcellularLocation>
</comment>
<dbReference type="OrthoDB" id="7359894at2"/>
<accession>A0A3N0E948</accession>
<evidence type="ECO:0000256" key="3">
    <source>
        <dbReference type="ARBA" id="ARBA00022692"/>
    </source>
</evidence>
<keyword evidence="3 6" id="KW-0812">Transmembrane</keyword>
<feature type="transmembrane region" description="Helical" evidence="6">
    <location>
        <begin position="39"/>
        <end position="62"/>
    </location>
</feature>
<evidence type="ECO:0000256" key="2">
    <source>
        <dbReference type="ARBA" id="ARBA00022475"/>
    </source>
</evidence>
<dbReference type="RefSeq" id="WP_123201481.1">
    <property type="nucleotide sequence ID" value="NZ_RJMB01000011.1"/>
</dbReference>
<keyword evidence="4 6" id="KW-1133">Transmembrane helix</keyword>
<keyword evidence="9" id="KW-1185">Reference proteome</keyword>
<comment type="caution">
    <text evidence="8">The sequence shown here is derived from an EMBL/GenBank/DDBJ whole genome shotgun (WGS) entry which is preliminary data.</text>
</comment>
<dbReference type="PANTHER" id="PTHR33885:SF3">
    <property type="entry name" value="PHAGE SHOCK PROTEIN C"/>
    <property type="match status" value="1"/>
</dbReference>
<evidence type="ECO:0000256" key="4">
    <source>
        <dbReference type="ARBA" id="ARBA00022989"/>
    </source>
</evidence>
<dbReference type="InterPro" id="IPR052027">
    <property type="entry name" value="PspC"/>
</dbReference>
<sequence length="86" mass="9430">MNENFQKKSLRRSSHQRILTGVCGGIGEYLGVDANLVRLAFAALTLFFFGGAVLYVVAWLVMPEEGAEASLLEHTIRNFQGKNSGL</sequence>
<proteinExistence type="predicted"/>
<dbReference type="EMBL" id="RJMB01000011">
    <property type="protein sequence ID" value="RNL84310.1"/>
    <property type="molecule type" value="Genomic_DNA"/>
</dbReference>
<feature type="domain" description="Phage shock protein PspC N-terminal" evidence="7">
    <location>
        <begin position="8"/>
        <end position="65"/>
    </location>
</feature>
<dbReference type="Proteomes" id="UP000269198">
    <property type="component" value="Unassembled WGS sequence"/>
</dbReference>
<gene>
    <name evidence="8" type="ORF">EFW17_12145</name>
</gene>
<dbReference type="PANTHER" id="PTHR33885">
    <property type="entry name" value="PHAGE SHOCK PROTEIN C"/>
    <property type="match status" value="1"/>
</dbReference>
<evidence type="ECO:0000313" key="8">
    <source>
        <dbReference type="EMBL" id="RNL84310.1"/>
    </source>
</evidence>
<protein>
    <submittedName>
        <fullName evidence="8">PspC domain-containing protein</fullName>
    </submittedName>
</protein>
<organism evidence="8 9">
    <name type="scientific">Halostreptopolyspora alba</name>
    <dbReference type="NCBI Taxonomy" id="2487137"/>
    <lineage>
        <taxon>Bacteria</taxon>
        <taxon>Bacillati</taxon>
        <taxon>Actinomycetota</taxon>
        <taxon>Actinomycetes</taxon>
        <taxon>Streptosporangiales</taxon>
        <taxon>Nocardiopsidaceae</taxon>
        <taxon>Halostreptopolyspora</taxon>
    </lineage>
</organism>
<dbReference type="GO" id="GO:0005886">
    <property type="term" value="C:plasma membrane"/>
    <property type="evidence" value="ECO:0007669"/>
    <property type="project" value="UniProtKB-SubCell"/>
</dbReference>
<dbReference type="Pfam" id="PF04024">
    <property type="entry name" value="PspC"/>
    <property type="match status" value="1"/>
</dbReference>
<evidence type="ECO:0000256" key="6">
    <source>
        <dbReference type="SAM" id="Phobius"/>
    </source>
</evidence>
<dbReference type="AlphaFoldDB" id="A0A3N0E948"/>
<keyword evidence="2" id="KW-1003">Cell membrane</keyword>
<reference evidence="8 9" key="1">
    <citation type="submission" date="2018-11" db="EMBL/GenBank/DDBJ databases">
        <title>The genome draft of YIM 96095.</title>
        <authorList>
            <person name="Tang S.-K."/>
            <person name="Chunyu W.-X."/>
            <person name="Feng Y.-Z."/>
        </authorList>
    </citation>
    <scope>NUCLEOTIDE SEQUENCE [LARGE SCALE GENOMIC DNA]</scope>
    <source>
        <strain evidence="8 9">YIM 96095</strain>
    </source>
</reference>
<evidence type="ECO:0000256" key="1">
    <source>
        <dbReference type="ARBA" id="ARBA00004162"/>
    </source>
</evidence>
<dbReference type="InterPro" id="IPR007168">
    <property type="entry name" value="Phageshock_PspC_N"/>
</dbReference>
<keyword evidence="5 6" id="KW-0472">Membrane</keyword>
<evidence type="ECO:0000256" key="5">
    <source>
        <dbReference type="ARBA" id="ARBA00023136"/>
    </source>
</evidence>
<name>A0A3N0E948_9ACTN</name>
<evidence type="ECO:0000259" key="7">
    <source>
        <dbReference type="Pfam" id="PF04024"/>
    </source>
</evidence>
<evidence type="ECO:0000313" key="9">
    <source>
        <dbReference type="Proteomes" id="UP000269198"/>
    </source>
</evidence>